<proteinExistence type="predicted"/>
<dbReference type="Proteomes" id="UP000450917">
    <property type="component" value="Unassembled WGS sequence"/>
</dbReference>
<dbReference type="RefSeq" id="WP_155615407.1">
    <property type="nucleotide sequence ID" value="NZ_WNZX01000019.1"/>
</dbReference>
<dbReference type="Gene3D" id="3.30.1050.10">
    <property type="entry name" value="SCP2 sterol-binding domain"/>
    <property type="match status" value="1"/>
</dbReference>
<dbReference type="GO" id="GO:0030649">
    <property type="term" value="P:aminoglycoside antibiotic catabolic process"/>
    <property type="evidence" value="ECO:0007669"/>
    <property type="project" value="TreeGrafter"/>
</dbReference>
<organism evidence="2 3">
    <name type="scientific">Paenibacillus validus</name>
    <dbReference type="NCBI Taxonomy" id="44253"/>
    <lineage>
        <taxon>Bacteria</taxon>
        <taxon>Bacillati</taxon>
        <taxon>Bacillota</taxon>
        <taxon>Bacilli</taxon>
        <taxon>Bacillales</taxon>
        <taxon>Paenibacillaceae</taxon>
        <taxon>Paenibacillus</taxon>
    </lineage>
</organism>
<dbReference type="GO" id="GO:0034069">
    <property type="term" value="F:aminoglycoside N-acetyltransferase activity"/>
    <property type="evidence" value="ECO:0007669"/>
    <property type="project" value="TreeGrafter"/>
</dbReference>
<accession>A0A7X2ZF31</accession>
<sequence length="395" mass="45007">MSEQPVIRNIPKEQFQESMDLSAFAFQYVLTEEDRYHREALMRTEELWGAYVDGRLAAKLTIHGFETWMHGKKFALGGIAGVATWPEYRRGGLVTKLLAHALMTMKEQGQTLSFLYPFQFPFYRKFGWEMCAEQKIYDIPAALLPHWPAGTGKIVRTGGQRELLEPVYTAYAERYNGMLVREEGWWEHRVFRNKPGMAAVYYDSSGRAAGYVMYQVKERVLKVHELVYLDHQARTALWRFLADHDSMIDRLTLSAPAEDDLAFLLDHPRIKQELSPTFMARIVDVPAFLAKFPFASGVESTLLLRVEDTHAAWNNGVWRLSVDESGTAVVREADSASSGCLPFASCSIQTLAVLMLGYRRPALLHEIGRLQGTAEAVETLERLIPPRPVYLADYF</sequence>
<evidence type="ECO:0000259" key="1">
    <source>
        <dbReference type="PROSITE" id="PS51186"/>
    </source>
</evidence>
<gene>
    <name evidence="2" type="ORF">GNP93_20160</name>
</gene>
<keyword evidence="3" id="KW-1185">Reference proteome</keyword>
<dbReference type="SUPFAM" id="SSF55729">
    <property type="entry name" value="Acyl-CoA N-acyltransferases (Nat)"/>
    <property type="match status" value="1"/>
</dbReference>
<dbReference type="Gene3D" id="3.40.630.30">
    <property type="match status" value="2"/>
</dbReference>
<dbReference type="Pfam" id="PF13527">
    <property type="entry name" value="Acetyltransf_9"/>
    <property type="match status" value="1"/>
</dbReference>
<dbReference type="InterPro" id="IPR000182">
    <property type="entry name" value="GNAT_dom"/>
</dbReference>
<feature type="domain" description="N-acetyltransferase" evidence="1">
    <location>
        <begin position="5"/>
        <end position="150"/>
    </location>
</feature>
<protein>
    <submittedName>
        <fullName evidence="2">GNAT family N-acetyltransferase</fullName>
    </submittedName>
</protein>
<dbReference type="AlphaFoldDB" id="A0A7X2ZF31"/>
<dbReference type="PANTHER" id="PTHR37817:SF1">
    <property type="entry name" value="N-ACETYLTRANSFERASE EIS"/>
    <property type="match status" value="1"/>
</dbReference>
<dbReference type="InterPro" id="IPR036527">
    <property type="entry name" value="SCP2_sterol-bd_dom_sf"/>
</dbReference>
<dbReference type="PROSITE" id="PS51186">
    <property type="entry name" value="GNAT"/>
    <property type="match status" value="1"/>
</dbReference>
<dbReference type="SUPFAM" id="SSF55718">
    <property type="entry name" value="SCP-like"/>
    <property type="match status" value="1"/>
</dbReference>
<evidence type="ECO:0000313" key="2">
    <source>
        <dbReference type="EMBL" id="MUG72976.1"/>
    </source>
</evidence>
<keyword evidence="2" id="KW-0808">Transferase</keyword>
<dbReference type="PANTHER" id="PTHR37817">
    <property type="entry name" value="N-ACETYLTRANSFERASE EIS"/>
    <property type="match status" value="1"/>
</dbReference>
<dbReference type="InterPro" id="IPR016181">
    <property type="entry name" value="Acyl_CoA_acyltransferase"/>
</dbReference>
<evidence type="ECO:0000313" key="3">
    <source>
        <dbReference type="Proteomes" id="UP000450917"/>
    </source>
</evidence>
<dbReference type="CDD" id="cd04301">
    <property type="entry name" value="NAT_SF"/>
    <property type="match status" value="1"/>
</dbReference>
<dbReference type="InterPro" id="IPR051554">
    <property type="entry name" value="Acetyltransferase_Eis"/>
</dbReference>
<dbReference type="InterPro" id="IPR041380">
    <property type="entry name" value="Acetyltransf_17"/>
</dbReference>
<name>A0A7X2ZF31_9BACL</name>
<dbReference type="Pfam" id="PF13530">
    <property type="entry name" value="SCP2_2"/>
    <property type="match status" value="1"/>
</dbReference>
<dbReference type="InterPro" id="IPR025559">
    <property type="entry name" value="Eis_dom"/>
</dbReference>
<dbReference type="EMBL" id="WNZX01000019">
    <property type="protein sequence ID" value="MUG72976.1"/>
    <property type="molecule type" value="Genomic_DNA"/>
</dbReference>
<dbReference type="Pfam" id="PF17668">
    <property type="entry name" value="Acetyltransf_17"/>
    <property type="match status" value="1"/>
</dbReference>
<comment type="caution">
    <text evidence="2">The sequence shown here is derived from an EMBL/GenBank/DDBJ whole genome shotgun (WGS) entry which is preliminary data.</text>
</comment>
<reference evidence="2 3" key="1">
    <citation type="submission" date="2019-11" db="EMBL/GenBank/DDBJ databases">
        <title>Draft genome sequences of five Paenibacillus species of dairy origin.</title>
        <authorList>
            <person name="Olajide A.M."/>
            <person name="Chen S."/>
            <person name="Lapointe G."/>
        </authorList>
    </citation>
    <scope>NUCLEOTIDE SEQUENCE [LARGE SCALE GENOMIC DNA]</scope>
    <source>
        <strain evidence="2 3">2CS3</strain>
    </source>
</reference>